<dbReference type="OrthoDB" id="6428835at2759"/>
<name>A0A8X6I8R4_TRICU</name>
<evidence type="ECO:0000313" key="2">
    <source>
        <dbReference type="Proteomes" id="UP000887116"/>
    </source>
</evidence>
<dbReference type="AlphaFoldDB" id="A0A8X6I8R4"/>
<protein>
    <submittedName>
        <fullName evidence="1">Uncharacterized protein</fullName>
    </submittedName>
</protein>
<dbReference type="Proteomes" id="UP000887116">
    <property type="component" value="Unassembled WGS sequence"/>
</dbReference>
<organism evidence="1 2">
    <name type="scientific">Trichonephila clavata</name>
    <name type="common">Joro spider</name>
    <name type="synonym">Nephila clavata</name>
    <dbReference type="NCBI Taxonomy" id="2740835"/>
    <lineage>
        <taxon>Eukaryota</taxon>
        <taxon>Metazoa</taxon>
        <taxon>Ecdysozoa</taxon>
        <taxon>Arthropoda</taxon>
        <taxon>Chelicerata</taxon>
        <taxon>Arachnida</taxon>
        <taxon>Araneae</taxon>
        <taxon>Araneomorphae</taxon>
        <taxon>Entelegynae</taxon>
        <taxon>Araneoidea</taxon>
        <taxon>Nephilidae</taxon>
        <taxon>Trichonephila</taxon>
    </lineage>
</organism>
<reference evidence="1" key="1">
    <citation type="submission" date="2020-07" db="EMBL/GenBank/DDBJ databases">
        <title>Multicomponent nature underlies the extraordinary mechanical properties of spider dragline silk.</title>
        <authorList>
            <person name="Kono N."/>
            <person name="Nakamura H."/>
            <person name="Mori M."/>
            <person name="Yoshida Y."/>
            <person name="Ohtoshi R."/>
            <person name="Malay A.D."/>
            <person name="Moran D.A.P."/>
            <person name="Tomita M."/>
            <person name="Numata K."/>
            <person name="Arakawa K."/>
        </authorList>
    </citation>
    <scope>NUCLEOTIDE SEQUENCE</scope>
</reference>
<accession>A0A8X6I8R4</accession>
<comment type="caution">
    <text evidence="1">The sequence shown here is derived from an EMBL/GenBank/DDBJ whole genome shotgun (WGS) entry which is preliminary data.</text>
</comment>
<dbReference type="EMBL" id="BMAO01013576">
    <property type="protein sequence ID" value="GFQ89777.1"/>
    <property type="molecule type" value="Genomic_DNA"/>
</dbReference>
<evidence type="ECO:0000313" key="1">
    <source>
        <dbReference type="EMBL" id="GFQ89777.1"/>
    </source>
</evidence>
<keyword evidence="2" id="KW-1185">Reference proteome</keyword>
<gene>
    <name evidence="1" type="primary">AVEN_231046_1</name>
    <name evidence="1" type="ORF">TNCT_724771</name>
</gene>
<proteinExistence type="predicted"/>
<sequence>MIKSNFEMKTSNLREGNIWKLLTVSEQSYLSLLNKLAETLQISDLKGSSALMHSSWLNCDDLADARRQDHKKILQSLEKMKKSIRYLQETLNLEPKRQNVENISSDERKPNSLVIFSLYF</sequence>